<evidence type="ECO:0000313" key="3">
    <source>
        <dbReference type="Proteomes" id="UP000238196"/>
    </source>
</evidence>
<dbReference type="AlphaFoldDB" id="A0A2S5KL73"/>
<proteinExistence type="predicted"/>
<sequence>MCALGMARVFLPLPFEQVVDDAVSGVTIDHVYLAELAKDLEAVNKLAGQKAVSDEHDDDMSLRSSPNSSARPTAVLSL</sequence>
<feature type="compositionally biased region" description="Polar residues" evidence="1">
    <location>
        <begin position="62"/>
        <end position="71"/>
    </location>
</feature>
<dbReference type="Proteomes" id="UP000238196">
    <property type="component" value="Unassembled WGS sequence"/>
</dbReference>
<accession>A0A2S5KL73</accession>
<organism evidence="2 3">
    <name type="scientific">Proteobacteria bacterium 228</name>
    <dbReference type="NCBI Taxonomy" id="2083153"/>
    <lineage>
        <taxon>Bacteria</taxon>
        <taxon>Pseudomonadati</taxon>
        <taxon>Pseudomonadota</taxon>
    </lineage>
</organism>
<feature type="region of interest" description="Disordered" evidence="1">
    <location>
        <begin position="51"/>
        <end position="78"/>
    </location>
</feature>
<comment type="caution">
    <text evidence="2">The sequence shown here is derived from an EMBL/GenBank/DDBJ whole genome shotgun (WGS) entry which is preliminary data.</text>
</comment>
<evidence type="ECO:0000256" key="1">
    <source>
        <dbReference type="SAM" id="MobiDB-lite"/>
    </source>
</evidence>
<protein>
    <submittedName>
        <fullName evidence="2">Uncharacterized protein</fullName>
    </submittedName>
</protein>
<reference evidence="2 3" key="1">
    <citation type="submission" date="2018-02" db="EMBL/GenBank/DDBJ databases">
        <title>novel marine gammaproteobacteria from coastal saline agro ecosystem.</title>
        <authorList>
            <person name="Krishnan R."/>
            <person name="Ramesh Kumar N."/>
        </authorList>
    </citation>
    <scope>NUCLEOTIDE SEQUENCE [LARGE SCALE GENOMIC DNA]</scope>
    <source>
        <strain evidence="2 3">228</strain>
    </source>
</reference>
<evidence type="ECO:0000313" key="2">
    <source>
        <dbReference type="EMBL" id="PPC75066.1"/>
    </source>
</evidence>
<gene>
    <name evidence="2" type="ORF">C4K68_22515</name>
</gene>
<dbReference type="EMBL" id="PRLP01000111">
    <property type="protein sequence ID" value="PPC75066.1"/>
    <property type="molecule type" value="Genomic_DNA"/>
</dbReference>
<name>A0A2S5KL73_9PROT</name>